<dbReference type="Proteomes" id="UP000185003">
    <property type="component" value="Unassembled WGS sequence"/>
</dbReference>
<dbReference type="PANTHER" id="PTHR46796">
    <property type="entry name" value="HTH-TYPE TRANSCRIPTIONAL ACTIVATOR RHAS-RELATED"/>
    <property type="match status" value="1"/>
</dbReference>
<keyword evidence="6" id="KW-1185">Reference proteome</keyword>
<dbReference type="GO" id="GO:0003700">
    <property type="term" value="F:DNA-binding transcription factor activity"/>
    <property type="evidence" value="ECO:0007669"/>
    <property type="project" value="InterPro"/>
</dbReference>
<evidence type="ECO:0000256" key="2">
    <source>
        <dbReference type="ARBA" id="ARBA00023125"/>
    </source>
</evidence>
<dbReference type="AlphaFoldDB" id="A0A1N6KCS8"/>
<dbReference type="Pfam" id="PF12833">
    <property type="entry name" value="HTH_18"/>
    <property type="match status" value="1"/>
</dbReference>
<dbReference type="GO" id="GO:0043565">
    <property type="term" value="F:sequence-specific DNA binding"/>
    <property type="evidence" value="ECO:0007669"/>
    <property type="project" value="InterPro"/>
</dbReference>
<evidence type="ECO:0000259" key="4">
    <source>
        <dbReference type="PROSITE" id="PS01124"/>
    </source>
</evidence>
<accession>A0A1N6KCS8</accession>
<dbReference type="PROSITE" id="PS01124">
    <property type="entry name" value="HTH_ARAC_FAMILY_2"/>
    <property type="match status" value="1"/>
</dbReference>
<dbReference type="Gene3D" id="1.10.10.60">
    <property type="entry name" value="Homeodomain-like"/>
    <property type="match status" value="1"/>
</dbReference>
<organism evidence="5 6">
    <name type="scientific">Chitinophaga niabensis</name>
    <dbReference type="NCBI Taxonomy" id="536979"/>
    <lineage>
        <taxon>Bacteria</taxon>
        <taxon>Pseudomonadati</taxon>
        <taxon>Bacteroidota</taxon>
        <taxon>Chitinophagia</taxon>
        <taxon>Chitinophagales</taxon>
        <taxon>Chitinophagaceae</taxon>
        <taxon>Chitinophaga</taxon>
    </lineage>
</organism>
<feature type="domain" description="HTH araC/xylS-type" evidence="4">
    <location>
        <begin position="130"/>
        <end position="232"/>
    </location>
</feature>
<name>A0A1N6KCS8_9BACT</name>
<gene>
    <name evidence="5" type="ORF">SAMN04488055_5590</name>
</gene>
<dbReference type="OrthoDB" id="655946at2"/>
<sequence length="239" mass="27137">MSYQQYKPHPALHPYIDAYWTVRSGQAASRILPDGCVDLICNFGSPITSDNTILAPDHVYLIGTMTRFSDTVSTAETNLLGIRFKPGAFALFFDHPLQEASNQCIEFDRSLLSITNLDQYFLDKQKKTTHALLPIITDIIAQKGNTKISTLAKKHFVTERQLERNFKQYTGIGPKAFSNIIRFRSMMDQIKHNKAKDSFETIAFRNGYYDHAHLTHEIKKYTGQTPAILSGFSKNRNGI</sequence>
<reference evidence="5 6" key="1">
    <citation type="submission" date="2016-11" db="EMBL/GenBank/DDBJ databases">
        <authorList>
            <person name="Jaros S."/>
            <person name="Januszkiewicz K."/>
            <person name="Wedrychowicz H."/>
        </authorList>
    </citation>
    <scope>NUCLEOTIDE SEQUENCE [LARGE SCALE GENOMIC DNA]</scope>
    <source>
        <strain evidence="5 6">DSM 24787</strain>
    </source>
</reference>
<dbReference type="InterPro" id="IPR046532">
    <property type="entry name" value="DUF6597"/>
</dbReference>
<keyword evidence="2" id="KW-0238">DNA-binding</keyword>
<keyword evidence="3" id="KW-0804">Transcription</keyword>
<evidence type="ECO:0000256" key="3">
    <source>
        <dbReference type="ARBA" id="ARBA00023163"/>
    </source>
</evidence>
<dbReference type="InterPro" id="IPR018060">
    <property type="entry name" value="HTH_AraC"/>
</dbReference>
<evidence type="ECO:0000313" key="5">
    <source>
        <dbReference type="EMBL" id="SIO54372.1"/>
    </source>
</evidence>
<dbReference type="SMART" id="SM00342">
    <property type="entry name" value="HTH_ARAC"/>
    <property type="match status" value="1"/>
</dbReference>
<dbReference type="EMBL" id="FSRA01000002">
    <property type="protein sequence ID" value="SIO54372.1"/>
    <property type="molecule type" value="Genomic_DNA"/>
</dbReference>
<protein>
    <submittedName>
        <fullName evidence="5">Helix-turn-helix domain-containing protein</fullName>
    </submittedName>
</protein>
<dbReference type="RefSeq" id="WP_074242807.1">
    <property type="nucleotide sequence ID" value="NZ_FSRA01000002.1"/>
</dbReference>
<dbReference type="Pfam" id="PF20240">
    <property type="entry name" value="DUF6597"/>
    <property type="match status" value="1"/>
</dbReference>
<evidence type="ECO:0000313" key="6">
    <source>
        <dbReference type="Proteomes" id="UP000185003"/>
    </source>
</evidence>
<keyword evidence="1" id="KW-0805">Transcription regulation</keyword>
<evidence type="ECO:0000256" key="1">
    <source>
        <dbReference type="ARBA" id="ARBA00023015"/>
    </source>
</evidence>
<dbReference type="PANTHER" id="PTHR46796:SF13">
    <property type="entry name" value="HTH-TYPE TRANSCRIPTIONAL ACTIVATOR RHAS"/>
    <property type="match status" value="1"/>
</dbReference>
<dbReference type="InterPro" id="IPR050204">
    <property type="entry name" value="AraC_XylS_family_regulators"/>
</dbReference>
<proteinExistence type="predicted"/>
<dbReference type="STRING" id="536979.SAMN04488055_5590"/>